<gene>
    <name evidence="4" type="ORF">LCOR_12031.1</name>
</gene>
<dbReference type="PANTHER" id="PTHR33223">
    <property type="entry name" value="CCHC-TYPE DOMAIN-CONTAINING PROTEIN"/>
    <property type="match status" value="1"/>
</dbReference>
<evidence type="ECO:0000256" key="1">
    <source>
        <dbReference type="PROSITE-ProRule" id="PRU00047"/>
    </source>
</evidence>
<dbReference type="STRING" id="1263082.A0A068SIN1"/>
<keyword evidence="1" id="KW-0863">Zinc-finger</keyword>
<dbReference type="SUPFAM" id="SSF57756">
    <property type="entry name" value="Retrovirus zinc finger-like domains"/>
    <property type="match status" value="1"/>
</dbReference>
<keyword evidence="5" id="KW-1185">Reference proteome</keyword>
<dbReference type="GO" id="GO:0008270">
    <property type="term" value="F:zinc ion binding"/>
    <property type="evidence" value="ECO:0007669"/>
    <property type="project" value="UniProtKB-KW"/>
</dbReference>
<proteinExistence type="predicted"/>
<evidence type="ECO:0000256" key="2">
    <source>
        <dbReference type="SAM" id="MobiDB-lite"/>
    </source>
</evidence>
<dbReference type="AlphaFoldDB" id="A0A068SIN1"/>
<protein>
    <recommendedName>
        <fullName evidence="3">CCHC-type domain-containing protein</fullName>
    </recommendedName>
</protein>
<evidence type="ECO:0000313" key="4">
    <source>
        <dbReference type="EMBL" id="CDH61251.1"/>
    </source>
</evidence>
<dbReference type="InterPro" id="IPR001878">
    <property type="entry name" value="Znf_CCHC"/>
</dbReference>
<dbReference type="Proteomes" id="UP000027586">
    <property type="component" value="Unassembled WGS sequence"/>
</dbReference>
<feature type="compositionally biased region" description="Low complexity" evidence="2">
    <location>
        <begin position="201"/>
        <end position="218"/>
    </location>
</feature>
<keyword evidence="1" id="KW-0479">Metal-binding</keyword>
<dbReference type="SMART" id="SM00343">
    <property type="entry name" value="ZnF_C2HC"/>
    <property type="match status" value="1"/>
</dbReference>
<dbReference type="Gene3D" id="4.10.60.10">
    <property type="entry name" value="Zinc finger, CCHC-type"/>
    <property type="match status" value="1"/>
</dbReference>
<dbReference type="InterPro" id="IPR036875">
    <property type="entry name" value="Znf_CCHC_sf"/>
</dbReference>
<dbReference type="Pfam" id="PF00098">
    <property type="entry name" value="zf-CCHC"/>
    <property type="match status" value="1"/>
</dbReference>
<dbReference type="GO" id="GO:0003676">
    <property type="term" value="F:nucleic acid binding"/>
    <property type="evidence" value="ECO:0007669"/>
    <property type="project" value="InterPro"/>
</dbReference>
<sequence>MLNDQHARAMQSNIPDFAHKRQLYKFLSEPQEFNGSTDRNPLSCLRHLDRIRKGLELRDEEILLVACTHFRGQAELWWDSVEDEVQTWSQFKKAFRKQFADSLGDRWWSELETMEQGDDETIDDVALSILELFRLLGIKDDSFRIRCFLRAIKQEIGYELEKRGVSGDWDEVIKLARQVEVAIGKYSKQGFSRSSSRVCDLSSRSSTKSSKSSKSSMKGDFDTESLGSTLAELVSGMRALKINLVDQPQSRERQEPFRCYKCGKEGHSARFCPQEDDAGKDKGHQ</sequence>
<dbReference type="Pfam" id="PF03732">
    <property type="entry name" value="Retrotrans_gag"/>
    <property type="match status" value="1"/>
</dbReference>
<reference evidence="4" key="1">
    <citation type="submission" date="2013-08" db="EMBL/GenBank/DDBJ databases">
        <title>Gene expansion shapes genome architecture in the human pathogen Lichtheimia corymbifera: an evolutionary genomics analysis in the ancient terrestrial Mucorales (Mucoromycotina).</title>
        <authorList>
            <person name="Schwartze V.U."/>
            <person name="Winter S."/>
            <person name="Shelest E."/>
            <person name="Marcet-Houben M."/>
            <person name="Horn F."/>
            <person name="Wehner S."/>
            <person name="Hoffmann K."/>
            <person name="Riege K."/>
            <person name="Sammeth M."/>
            <person name="Nowrousian M."/>
            <person name="Valiante V."/>
            <person name="Linde J."/>
            <person name="Jacobsen I.D."/>
            <person name="Marz M."/>
            <person name="Brakhage A.A."/>
            <person name="Gabaldon T."/>
            <person name="Bocker S."/>
            <person name="Voigt K."/>
        </authorList>
    </citation>
    <scope>NUCLEOTIDE SEQUENCE [LARGE SCALE GENOMIC DNA]</scope>
    <source>
        <strain evidence="4">FSU 9682</strain>
    </source>
</reference>
<name>A0A068SIN1_9FUNG</name>
<dbReference type="PROSITE" id="PS50158">
    <property type="entry name" value="ZF_CCHC"/>
    <property type="match status" value="1"/>
</dbReference>
<evidence type="ECO:0000313" key="5">
    <source>
        <dbReference type="Proteomes" id="UP000027586"/>
    </source>
</evidence>
<feature type="region of interest" description="Disordered" evidence="2">
    <location>
        <begin position="201"/>
        <end position="222"/>
    </location>
</feature>
<dbReference type="PANTHER" id="PTHR33223:SF6">
    <property type="entry name" value="CCHC-TYPE DOMAIN-CONTAINING PROTEIN"/>
    <property type="match status" value="1"/>
</dbReference>
<feature type="domain" description="CCHC-type" evidence="3">
    <location>
        <begin position="258"/>
        <end position="274"/>
    </location>
</feature>
<dbReference type="EMBL" id="CBTN010000164">
    <property type="protein sequence ID" value="CDH61251.1"/>
    <property type="molecule type" value="Genomic_DNA"/>
</dbReference>
<dbReference type="OrthoDB" id="2285313at2759"/>
<keyword evidence="1" id="KW-0862">Zinc</keyword>
<accession>A0A068SIN1</accession>
<organism evidence="4 5">
    <name type="scientific">Lichtheimia corymbifera JMRC:FSU:9682</name>
    <dbReference type="NCBI Taxonomy" id="1263082"/>
    <lineage>
        <taxon>Eukaryota</taxon>
        <taxon>Fungi</taxon>
        <taxon>Fungi incertae sedis</taxon>
        <taxon>Mucoromycota</taxon>
        <taxon>Mucoromycotina</taxon>
        <taxon>Mucoromycetes</taxon>
        <taxon>Mucorales</taxon>
        <taxon>Lichtheimiaceae</taxon>
        <taxon>Lichtheimia</taxon>
    </lineage>
</organism>
<dbReference type="VEuPathDB" id="FungiDB:LCOR_12031.1"/>
<evidence type="ECO:0000259" key="3">
    <source>
        <dbReference type="PROSITE" id="PS50158"/>
    </source>
</evidence>
<dbReference type="InterPro" id="IPR005162">
    <property type="entry name" value="Retrotrans_gag_dom"/>
</dbReference>
<comment type="caution">
    <text evidence="4">The sequence shown here is derived from an EMBL/GenBank/DDBJ whole genome shotgun (WGS) entry which is preliminary data.</text>
</comment>